<organism evidence="1">
    <name type="scientific">Siphoviridae sp. ct3R43</name>
    <dbReference type="NCBI Taxonomy" id="2825321"/>
    <lineage>
        <taxon>Viruses</taxon>
        <taxon>Duplodnaviria</taxon>
        <taxon>Heunggongvirae</taxon>
        <taxon>Uroviricota</taxon>
        <taxon>Caudoviricetes</taxon>
    </lineage>
</organism>
<dbReference type="EMBL" id="BK016262">
    <property type="protein sequence ID" value="DAG05651.1"/>
    <property type="molecule type" value="Genomic_DNA"/>
</dbReference>
<proteinExistence type="predicted"/>
<accession>A0A8S5VGA3</accession>
<reference evidence="1" key="1">
    <citation type="journal article" date="2021" name="Proc. Natl. Acad. Sci. U.S.A.">
        <title>A Catalog of Tens of Thousands of Viruses from Human Metagenomes Reveals Hidden Associations with Chronic Diseases.</title>
        <authorList>
            <person name="Tisza M.J."/>
            <person name="Buck C.B."/>
        </authorList>
    </citation>
    <scope>NUCLEOTIDE SEQUENCE</scope>
    <source>
        <strain evidence="1">Ct3R43</strain>
    </source>
</reference>
<protein>
    <submittedName>
        <fullName evidence="1">Uncharacterized protein</fullName>
    </submittedName>
</protein>
<sequence length="73" mass="8113">MKKTDFVHSHLSPLLRALDDDILAVSYGKVGTKEHVYIIFDGGYLGIDVSGLNNAGITELVIRRLIRNDRSSK</sequence>
<name>A0A8S5VGA3_9CAUD</name>
<evidence type="ECO:0000313" key="1">
    <source>
        <dbReference type="EMBL" id="DAG05651.1"/>
    </source>
</evidence>